<evidence type="ECO:0000313" key="5">
    <source>
        <dbReference type="Proteomes" id="UP000792457"/>
    </source>
</evidence>
<dbReference type="Proteomes" id="UP000792457">
    <property type="component" value="Unassembled WGS sequence"/>
</dbReference>
<comment type="caution">
    <text evidence="4">The sequence shown here is derived from an EMBL/GenBank/DDBJ whole genome shotgun (WGS) entry which is preliminary data.</text>
</comment>
<dbReference type="InterPro" id="IPR039794">
    <property type="entry name" value="Gtb1-like"/>
</dbReference>
<gene>
    <name evidence="4" type="ORF">J437_LFUL017984</name>
</gene>
<name>A0A8K0KQX7_LADFU</name>
<evidence type="ECO:0000256" key="1">
    <source>
        <dbReference type="ARBA" id="ARBA00023157"/>
    </source>
</evidence>
<feature type="domain" description="Glucosidase II beta subunit N-terminal" evidence="3">
    <location>
        <begin position="85"/>
        <end position="181"/>
    </location>
</feature>
<evidence type="ECO:0000259" key="3">
    <source>
        <dbReference type="Pfam" id="PF12999"/>
    </source>
</evidence>
<evidence type="ECO:0000256" key="2">
    <source>
        <dbReference type="SAM" id="Phobius"/>
    </source>
</evidence>
<sequence length="206" mass="23309">MMVNSLSWKTLQRKKLTITFFSAAFIGVIYVIHQFLSVNQIEFYANSHLNNMKDSTVVSHVLQHQKVTSSVRLNGVKLKHSWILENEGEVRGIRLSHRHLYSPNSRGNFVCFTSRKEIPIYRINDDYCDCPLDGSDEPGTSACYNGIFHCRTRNEVSVPSGRVNDGICDCCDGSDEWLNITLQASLNVNRQKKLGIFLSPCVDSCS</sequence>
<feature type="transmembrane region" description="Helical" evidence="2">
    <location>
        <begin position="16"/>
        <end position="36"/>
    </location>
</feature>
<keyword evidence="1" id="KW-1015">Disulfide bond</keyword>
<reference evidence="4" key="2">
    <citation type="submission" date="2017-10" db="EMBL/GenBank/DDBJ databases">
        <title>Ladona fulva Genome sequencing and assembly.</title>
        <authorList>
            <person name="Murali S."/>
            <person name="Richards S."/>
            <person name="Bandaranaike D."/>
            <person name="Bellair M."/>
            <person name="Blankenburg K."/>
            <person name="Chao H."/>
            <person name="Dinh H."/>
            <person name="Doddapaneni H."/>
            <person name="Dugan-Rocha S."/>
            <person name="Elkadiri S."/>
            <person name="Gnanaolivu R."/>
            <person name="Hernandez B."/>
            <person name="Skinner E."/>
            <person name="Javaid M."/>
            <person name="Lee S."/>
            <person name="Li M."/>
            <person name="Ming W."/>
            <person name="Munidasa M."/>
            <person name="Muniz J."/>
            <person name="Nguyen L."/>
            <person name="Hughes D."/>
            <person name="Osuji N."/>
            <person name="Pu L.-L."/>
            <person name="Puazo M."/>
            <person name="Qu C."/>
            <person name="Quiroz J."/>
            <person name="Raj R."/>
            <person name="Weissenberger G."/>
            <person name="Xin Y."/>
            <person name="Zou X."/>
            <person name="Han Y."/>
            <person name="Worley K."/>
            <person name="Muzny D."/>
            <person name="Gibbs R."/>
        </authorList>
    </citation>
    <scope>NUCLEOTIDE SEQUENCE</scope>
    <source>
        <strain evidence="4">Sampled in the wild</strain>
    </source>
</reference>
<dbReference type="EMBL" id="KZ309730">
    <property type="protein sequence ID" value="KAG8239597.1"/>
    <property type="molecule type" value="Genomic_DNA"/>
</dbReference>
<dbReference type="InterPro" id="IPR028146">
    <property type="entry name" value="PRKCSH_N"/>
</dbReference>
<dbReference type="AlphaFoldDB" id="A0A8K0KQX7"/>
<dbReference type="OrthoDB" id="28322at2759"/>
<accession>A0A8K0KQX7</accession>
<dbReference type="SUPFAM" id="SSF57424">
    <property type="entry name" value="LDL receptor-like module"/>
    <property type="match status" value="1"/>
</dbReference>
<keyword evidence="2" id="KW-1133">Transmembrane helix</keyword>
<dbReference type="GO" id="GO:0017177">
    <property type="term" value="C:glucosidase II complex"/>
    <property type="evidence" value="ECO:0007669"/>
    <property type="project" value="TreeGrafter"/>
</dbReference>
<organism evidence="4 5">
    <name type="scientific">Ladona fulva</name>
    <name type="common">Scarce chaser dragonfly</name>
    <name type="synonym">Libellula fulva</name>
    <dbReference type="NCBI Taxonomy" id="123851"/>
    <lineage>
        <taxon>Eukaryota</taxon>
        <taxon>Metazoa</taxon>
        <taxon>Ecdysozoa</taxon>
        <taxon>Arthropoda</taxon>
        <taxon>Hexapoda</taxon>
        <taxon>Insecta</taxon>
        <taxon>Pterygota</taxon>
        <taxon>Palaeoptera</taxon>
        <taxon>Odonata</taxon>
        <taxon>Epiprocta</taxon>
        <taxon>Anisoptera</taxon>
        <taxon>Libelluloidea</taxon>
        <taxon>Libellulidae</taxon>
        <taxon>Ladona</taxon>
    </lineage>
</organism>
<dbReference type="GO" id="GO:0006491">
    <property type="term" value="P:N-glycan processing"/>
    <property type="evidence" value="ECO:0007669"/>
    <property type="project" value="TreeGrafter"/>
</dbReference>
<reference evidence="4" key="1">
    <citation type="submission" date="2013-04" db="EMBL/GenBank/DDBJ databases">
        <authorList>
            <person name="Qu J."/>
            <person name="Murali S.C."/>
            <person name="Bandaranaike D."/>
            <person name="Bellair M."/>
            <person name="Blankenburg K."/>
            <person name="Chao H."/>
            <person name="Dinh H."/>
            <person name="Doddapaneni H."/>
            <person name="Downs B."/>
            <person name="Dugan-Rocha S."/>
            <person name="Elkadiri S."/>
            <person name="Gnanaolivu R.D."/>
            <person name="Hernandez B."/>
            <person name="Javaid M."/>
            <person name="Jayaseelan J.C."/>
            <person name="Lee S."/>
            <person name="Li M."/>
            <person name="Ming W."/>
            <person name="Munidasa M."/>
            <person name="Muniz J."/>
            <person name="Nguyen L."/>
            <person name="Ongeri F."/>
            <person name="Osuji N."/>
            <person name="Pu L.-L."/>
            <person name="Puazo M."/>
            <person name="Qu C."/>
            <person name="Quiroz J."/>
            <person name="Raj R."/>
            <person name="Weissenberger G."/>
            <person name="Xin Y."/>
            <person name="Zou X."/>
            <person name="Han Y."/>
            <person name="Richards S."/>
            <person name="Worley K."/>
            <person name="Muzny D."/>
            <person name="Gibbs R."/>
        </authorList>
    </citation>
    <scope>NUCLEOTIDE SEQUENCE</scope>
    <source>
        <strain evidence="4">Sampled in the wild</strain>
    </source>
</reference>
<dbReference type="InterPro" id="IPR036055">
    <property type="entry name" value="LDL_receptor-like_sf"/>
</dbReference>
<dbReference type="Pfam" id="PF12999">
    <property type="entry name" value="PRKCSH-like"/>
    <property type="match status" value="1"/>
</dbReference>
<protein>
    <recommendedName>
        <fullName evidence="3">Glucosidase II beta subunit N-terminal domain-containing protein</fullName>
    </recommendedName>
</protein>
<dbReference type="PANTHER" id="PTHR12630:SF1">
    <property type="entry name" value="GLUCOSIDASE 2 SUBUNIT BETA"/>
    <property type="match status" value="1"/>
</dbReference>
<dbReference type="PANTHER" id="PTHR12630">
    <property type="entry name" value="N-LINKED OLIGOSACCHARIDE PROCESSING"/>
    <property type="match status" value="1"/>
</dbReference>
<evidence type="ECO:0000313" key="4">
    <source>
        <dbReference type="EMBL" id="KAG8239597.1"/>
    </source>
</evidence>
<keyword evidence="2" id="KW-0812">Transmembrane</keyword>
<proteinExistence type="predicted"/>
<keyword evidence="2" id="KW-0472">Membrane</keyword>
<keyword evidence="5" id="KW-1185">Reference proteome</keyword>